<protein>
    <recommendedName>
        <fullName evidence="3">Fimbrial assembly family protein</fullName>
    </recommendedName>
</protein>
<keyword evidence="2" id="KW-1185">Reference proteome</keyword>
<dbReference type="Gene3D" id="3.30.420.380">
    <property type="match status" value="1"/>
</dbReference>
<dbReference type="Proteomes" id="UP001055108">
    <property type="component" value="Unassembled WGS sequence"/>
</dbReference>
<dbReference type="SUPFAM" id="SSF53067">
    <property type="entry name" value="Actin-like ATPase domain"/>
    <property type="match status" value="1"/>
</dbReference>
<comment type="caution">
    <text evidence="1">The sequence shown here is derived from an EMBL/GenBank/DDBJ whole genome shotgun (WGS) entry which is preliminary data.</text>
</comment>
<sequence length="355" mass="37464">MGATQTAISARVARLPSAGAAFLREAIDASAHRLGLREVRVDRALLPFTIRIGGAGASGLILTDHRAGRPRSYRLDAQADDFAEQLLAIRGGQSGFAAKVVVDPDCCFARTLVLPSAALPRMRAVLEQELEATTPFRPDSVYGDWFVEGEDAEARTLRVRHIVLKRTRLDPLLEGLRRCGLAPGPVTVGSDEARTMPVDLLTGGYRALPGSAGRNLGLLIGAGLLLLTAFWGFRQHQVSTLATLEEAFVTARRAAGPVVPAPIQASRAALLAGRAPSIARTWDALAAALPDTASASALRLNAAGAEMNVTASDEGAVIAALSGVPGFGPPVLREARTEADGRRYLVLALPWIGHR</sequence>
<evidence type="ECO:0000313" key="1">
    <source>
        <dbReference type="EMBL" id="GJD79761.1"/>
    </source>
</evidence>
<organism evidence="1 2">
    <name type="scientific">Methylobacterium gregans</name>
    <dbReference type="NCBI Taxonomy" id="374424"/>
    <lineage>
        <taxon>Bacteria</taxon>
        <taxon>Pseudomonadati</taxon>
        <taxon>Pseudomonadota</taxon>
        <taxon>Alphaproteobacteria</taxon>
        <taxon>Hyphomicrobiales</taxon>
        <taxon>Methylobacteriaceae</taxon>
        <taxon>Methylobacterium</taxon>
    </lineage>
</organism>
<dbReference type="InterPro" id="IPR043129">
    <property type="entry name" value="ATPase_NBD"/>
</dbReference>
<proteinExistence type="predicted"/>
<evidence type="ECO:0000313" key="2">
    <source>
        <dbReference type="Proteomes" id="UP001055108"/>
    </source>
</evidence>
<dbReference type="AlphaFoldDB" id="A0AA37HQK7"/>
<accession>A0AA37HQK7</accession>
<name>A0AA37HQK7_9HYPH</name>
<dbReference type="RefSeq" id="WP_238303666.1">
    <property type="nucleotide sequence ID" value="NZ_BPQM01000070.1"/>
</dbReference>
<reference evidence="1" key="2">
    <citation type="submission" date="2021-08" db="EMBL/GenBank/DDBJ databases">
        <authorList>
            <person name="Tani A."/>
            <person name="Ola A."/>
            <person name="Ogura Y."/>
            <person name="Katsura K."/>
            <person name="Hayashi T."/>
        </authorList>
    </citation>
    <scope>NUCLEOTIDE SEQUENCE</scope>
    <source>
        <strain evidence="1">NBRC 103626</strain>
    </source>
</reference>
<evidence type="ECO:0008006" key="3">
    <source>
        <dbReference type="Google" id="ProtNLM"/>
    </source>
</evidence>
<gene>
    <name evidence="1" type="ORF">NBEOAGPD_2990</name>
</gene>
<dbReference type="EMBL" id="BPQM01000070">
    <property type="protein sequence ID" value="GJD79761.1"/>
    <property type="molecule type" value="Genomic_DNA"/>
</dbReference>
<reference evidence="1" key="1">
    <citation type="journal article" date="2016" name="Front. Microbiol.">
        <title>Genome Sequence of the Piezophilic, Mesophilic Sulfate-Reducing Bacterium Desulfovibrio indicus J2T.</title>
        <authorList>
            <person name="Cao J."/>
            <person name="Maignien L."/>
            <person name="Shao Z."/>
            <person name="Alain K."/>
            <person name="Jebbar M."/>
        </authorList>
    </citation>
    <scope>NUCLEOTIDE SEQUENCE</scope>
    <source>
        <strain evidence="1">NBRC 103626</strain>
    </source>
</reference>